<gene>
    <name evidence="2" type="ORF">JT362_09935</name>
</gene>
<sequence>MTSSHDDPFTDFLAAIDSGDATALDRAYEPDAVLVPRPGHPVAGQERVAANAHFASMAESMRARVRHAYTAGDIALLIVDWSMRGTAPDGTPLELSGTATDVVRRGADGHWRYVIDNPSGTE</sequence>
<evidence type="ECO:0000313" key="3">
    <source>
        <dbReference type="Proteomes" id="UP001156441"/>
    </source>
</evidence>
<evidence type="ECO:0000313" key="2">
    <source>
        <dbReference type="EMBL" id="MCT2583435.1"/>
    </source>
</evidence>
<proteinExistence type="predicted"/>
<dbReference type="InterPro" id="IPR032710">
    <property type="entry name" value="NTF2-like_dom_sf"/>
</dbReference>
<dbReference type="Proteomes" id="UP001156441">
    <property type="component" value="Unassembled WGS sequence"/>
</dbReference>
<feature type="domain" description="SnoaL-like" evidence="1">
    <location>
        <begin position="10"/>
        <end position="112"/>
    </location>
</feature>
<comment type="caution">
    <text evidence="2">The sequence shown here is derived from an EMBL/GenBank/DDBJ whole genome shotgun (WGS) entry which is preliminary data.</text>
</comment>
<dbReference type="RefSeq" id="WP_260190809.1">
    <property type="nucleotide sequence ID" value="NZ_JAFFZE010000009.1"/>
</dbReference>
<keyword evidence="3" id="KW-1185">Reference proteome</keyword>
<dbReference type="InterPro" id="IPR037401">
    <property type="entry name" value="SnoaL-like"/>
</dbReference>
<dbReference type="SUPFAM" id="SSF54427">
    <property type="entry name" value="NTF2-like"/>
    <property type="match status" value="1"/>
</dbReference>
<name>A0ABT2J7G5_9PSEU</name>
<evidence type="ECO:0000259" key="1">
    <source>
        <dbReference type="Pfam" id="PF12680"/>
    </source>
</evidence>
<dbReference type="Gene3D" id="3.10.450.50">
    <property type="match status" value="1"/>
</dbReference>
<organism evidence="2 3">
    <name type="scientific">Actinophytocola gossypii</name>
    <dbReference type="NCBI Taxonomy" id="2812003"/>
    <lineage>
        <taxon>Bacteria</taxon>
        <taxon>Bacillati</taxon>
        <taxon>Actinomycetota</taxon>
        <taxon>Actinomycetes</taxon>
        <taxon>Pseudonocardiales</taxon>
        <taxon>Pseudonocardiaceae</taxon>
    </lineage>
</organism>
<reference evidence="2 3" key="1">
    <citation type="submission" date="2021-02" db="EMBL/GenBank/DDBJ databases">
        <title>Actinophytocola xerophila sp. nov., isolated from soil of cotton cropping field.</title>
        <authorList>
            <person name="Huang R."/>
            <person name="Chen X."/>
            <person name="Ge X."/>
            <person name="Liu W."/>
        </authorList>
    </citation>
    <scope>NUCLEOTIDE SEQUENCE [LARGE SCALE GENOMIC DNA]</scope>
    <source>
        <strain evidence="2 3">S1-96</strain>
    </source>
</reference>
<dbReference type="EMBL" id="JAFFZE010000009">
    <property type="protein sequence ID" value="MCT2583435.1"/>
    <property type="molecule type" value="Genomic_DNA"/>
</dbReference>
<accession>A0ABT2J7G5</accession>
<dbReference type="Pfam" id="PF12680">
    <property type="entry name" value="SnoaL_2"/>
    <property type="match status" value="1"/>
</dbReference>
<protein>
    <submittedName>
        <fullName evidence="2">Nuclear transport factor 2 family protein</fullName>
    </submittedName>
</protein>